<dbReference type="OrthoDB" id="5406017at2"/>
<dbReference type="STRING" id="28091.SAMEA3174300_01150"/>
<dbReference type="PANTHER" id="PTHR42714:SF7">
    <property type="entry name" value="G DOMAIN-CONTAINING PROTEIN"/>
    <property type="match status" value="1"/>
</dbReference>
<dbReference type="InterPro" id="IPR006073">
    <property type="entry name" value="GTP-bd"/>
</dbReference>
<dbReference type="RefSeq" id="WP_004282922.1">
    <property type="nucleotide sequence ID" value="NZ_CAUJRG010000004.1"/>
</dbReference>
<reference evidence="3 4" key="1">
    <citation type="submission" date="2018-12" db="EMBL/GenBank/DDBJ databases">
        <authorList>
            <consortium name="Pathogen Informatics"/>
        </authorList>
    </citation>
    <scope>NUCLEOTIDE SEQUENCE [LARGE SCALE GENOMIC DNA]</scope>
    <source>
        <strain evidence="3 4">NCTC12742</strain>
    </source>
</reference>
<evidence type="ECO:0000256" key="1">
    <source>
        <dbReference type="SAM" id="MobiDB-lite"/>
    </source>
</evidence>
<feature type="region of interest" description="Disordered" evidence="1">
    <location>
        <begin position="395"/>
        <end position="436"/>
    </location>
</feature>
<dbReference type="AlphaFoldDB" id="A0A448VK40"/>
<gene>
    <name evidence="3" type="ORF">NCTC12742_00528</name>
</gene>
<dbReference type="GO" id="GO:0030488">
    <property type="term" value="P:tRNA methylation"/>
    <property type="evidence" value="ECO:0007669"/>
    <property type="project" value="TreeGrafter"/>
</dbReference>
<feature type="domain" description="G" evidence="2">
    <location>
        <begin position="7"/>
        <end position="150"/>
    </location>
</feature>
<dbReference type="GO" id="GO:0005525">
    <property type="term" value="F:GTP binding"/>
    <property type="evidence" value="ECO:0007669"/>
    <property type="project" value="InterPro"/>
</dbReference>
<dbReference type="EMBL" id="LR134533">
    <property type="protein sequence ID" value="VEJ50121.1"/>
    <property type="molecule type" value="Genomic_DNA"/>
</dbReference>
<dbReference type="InterPro" id="IPR027417">
    <property type="entry name" value="P-loop_NTPase"/>
</dbReference>
<name>A0A448VK40_9NEIS</name>
<feature type="compositionally biased region" description="Polar residues" evidence="1">
    <location>
        <begin position="410"/>
        <end position="424"/>
    </location>
</feature>
<organism evidence="3 4">
    <name type="scientific">Neisseria weaveri</name>
    <dbReference type="NCBI Taxonomy" id="28091"/>
    <lineage>
        <taxon>Bacteria</taxon>
        <taxon>Pseudomonadati</taxon>
        <taxon>Pseudomonadota</taxon>
        <taxon>Betaproteobacteria</taxon>
        <taxon>Neisseriales</taxon>
        <taxon>Neisseriaceae</taxon>
        <taxon>Neisseria</taxon>
    </lineage>
</organism>
<evidence type="ECO:0000259" key="2">
    <source>
        <dbReference type="Pfam" id="PF01926"/>
    </source>
</evidence>
<dbReference type="PANTHER" id="PTHR42714">
    <property type="entry name" value="TRNA MODIFICATION GTPASE GTPBP3"/>
    <property type="match status" value="1"/>
</dbReference>
<protein>
    <submittedName>
        <fullName evidence="3">Integral membrane protein</fullName>
    </submittedName>
</protein>
<sequence>MQNPLSLAVVGHTNTGKTSLLRTLLRDSQFGEVKNAPSTTRHVEEAAISDGSNTLVYLYDTPGLEDAGGVLDWLEANTSSRSDGIERLQQFLDSPEAAGDFNQEAKVLRQLLQSDMALYVVDAREPVLNKYKDELTVLSWCAKPVMPVFNFIEGQDLSEWTTMLARRGLHVYSGFDTVAFDFEGEIRLWDNLATMLPERDTLDRLMGMRRREWQKLDSDAKHDIAHFLLDVAAYKQEIDEDDNPEPVLQTMQAAVRQLERQLQQQLFQTYRFYHSEIDTGEWALKEFRQDPFDADLLKEYGIRTGTGAATGALIGLGVDMVTLGGSLGLGTAIGGVLGGVLPNMQTISDKLSGIQTLHIDPETITLLAARALDLLNALQKRGHAAQAQIQMLSGKTPWQPSKLPSELNKARSQPKWSALNTHLPEQSRRERAEAVSGLLRHLQK</sequence>
<keyword evidence="4" id="KW-1185">Reference proteome</keyword>
<proteinExistence type="predicted"/>
<evidence type="ECO:0000313" key="3">
    <source>
        <dbReference type="EMBL" id="VEJ50121.1"/>
    </source>
</evidence>
<dbReference type="Proteomes" id="UP000272771">
    <property type="component" value="Chromosome"/>
</dbReference>
<dbReference type="Gene3D" id="3.40.50.300">
    <property type="entry name" value="P-loop containing nucleotide triphosphate hydrolases"/>
    <property type="match status" value="1"/>
</dbReference>
<dbReference type="InterPro" id="IPR021871">
    <property type="entry name" value="DUF3482"/>
</dbReference>
<dbReference type="GO" id="GO:0002098">
    <property type="term" value="P:tRNA wobble uridine modification"/>
    <property type="evidence" value="ECO:0007669"/>
    <property type="project" value="TreeGrafter"/>
</dbReference>
<dbReference type="Pfam" id="PF01926">
    <property type="entry name" value="MMR_HSR1"/>
    <property type="match status" value="1"/>
</dbReference>
<accession>A0A448VK40</accession>
<evidence type="ECO:0000313" key="4">
    <source>
        <dbReference type="Proteomes" id="UP000272771"/>
    </source>
</evidence>
<dbReference type="SUPFAM" id="SSF52540">
    <property type="entry name" value="P-loop containing nucleoside triphosphate hydrolases"/>
    <property type="match status" value="1"/>
</dbReference>
<dbReference type="Pfam" id="PF11981">
    <property type="entry name" value="DUF3482"/>
    <property type="match status" value="1"/>
</dbReference>
<dbReference type="GO" id="GO:0005829">
    <property type="term" value="C:cytosol"/>
    <property type="evidence" value="ECO:0007669"/>
    <property type="project" value="TreeGrafter"/>
</dbReference>